<reference evidence="1 2" key="1">
    <citation type="submission" date="2023-02" db="EMBL/GenBank/DDBJ databases">
        <title>LHISI_Scaffold_Assembly.</title>
        <authorList>
            <person name="Stuart O.P."/>
            <person name="Cleave R."/>
            <person name="Magrath M.J.L."/>
            <person name="Mikheyev A.S."/>
        </authorList>
    </citation>
    <scope>NUCLEOTIDE SEQUENCE [LARGE SCALE GENOMIC DNA]</scope>
    <source>
        <strain evidence="1">Daus_M_001</strain>
        <tissue evidence="1">Leg muscle</tissue>
    </source>
</reference>
<sequence length="232" mass="26094">MEDETPKRNYIVKEASKATGYSERTIYAVMTKMRRHRTLSMPGIAKTKKSGLLRIVHTSLFANIAPTLNAIIANVNSDESLPDFSRSTLHRLLHGTGFDFLRRGNKAAFIECDVIVRRRHTYLREVKWFRVLGKPVIYTDESWVNVGLSVGKAWKATTVKSARQAAIESLSSGLKPHTGRGTHFALVYAGNENSFVQNAVPTFLYKKCIADAPNEMIADGYEKWFSEQLLPS</sequence>
<evidence type="ECO:0000313" key="2">
    <source>
        <dbReference type="Proteomes" id="UP001159363"/>
    </source>
</evidence>
<name>A0ABQ9GTN3_9NEOP</name>
<comment type="caution">
    <text evidence="1">The sequence shown here is derived from an EMBL/GenBank/DDBJ whole genome shotgun (WGS) entry which is preliminary data.</text>
</comment>
<keyword evidence="2" id="KW-1185">Reference proteome</keyword>
<gene>
    <name evidence="1" type="ORF">PR048_023253</name>
</gene>
<organism evidence="1 2">
    <name type="scientific">Dryococelus australis</name>
    <dbReference type="NCBI Taxonomy" id="614101"/>
    <lineage>
        <taxon>Eukaryota</taxon>
        <taxon>Metazoa</taxon>
        <taxon>Ecdysozoa</taxon>
        <taxon>Arthropoda</taxon>
        <taxon>Hexapoda</taxon>
        <taxon>Insecta</taxon>
        <taxon>Pterygota</taxon>
        <taxon>Neoptera</taxon>
        <taxon>Polyneoptera</taxon>
        <taxon>Phasmatodea</taxon>
        <taxon>Verophasmatodea</taxon>
        <taxon>Anareolatae</taxon>
        <taxon>Phasmatidae</taxon>
        <taxon>Eurycanthinae</taxon>
        <taxon>Dryococelus</taxon>
    </lineage>
</organism>
<evidence type="ECO:0000313" key="1">
    <source>
        <dbReference type="EMBL" id="KAJ8875358.1"/>
    </source>
</evidence>
<dbReference type="Proteomes" id="UP001159363">
    <property type="component" value="Chromosome 8"/>
</dbReference>
<accession>A0ABQ9GTN3</accession>
<proteinExistence type="predicted"/>
<protein>
    <submittedName>
        <fullName evidence="1">Uncharacterized protein</fullName>
    </submittedName>
</protein>
<dbReference type="EMBL" id="JARBHB010000009">
    <property type="protein sequence ID" value="KAJ8875358.1"/>
    <property type="molecule type" value="Genomic_DNA"/>
</dbReference>